<feature type="domain" description="B12-binding" evidence="6">
    <location>
        <begin position="147"/>
        <end position="289"/>
    </location>
</feature>
<keyword evidence="4" id="KW-0408">Iron</keyword>
<organism evidence="8 9">
    <name type="scientific">Rhodanobacter aciditrophus</name>
    <dbReference type="NCBI Taxonomy" id="1623218"/>
    <lineage>
        <taxon>Bacteria</taxon>
        <taxon>Pseudomonadati</taxon>
        <taxon>Pseudomonadota</taxon>
        <taxon>Gammaproteobacteria</taxon>
        <taxon>Lysobacterales</taxon>
        <taxon>Rhodanobacteraceae</taxon>
        <taxon>Rhodanobacter</taxon>
    </lineage>
</organism>
<dbReference type="SUPFAM" id="SSF102114">
    <property type="entry name" value="Radical SAM enzymes"/>
    <property type="match status" value="1"/>
</dbReference>
<dbReference type="Proteomes" id="UP001597059">
    <property type="component" value="Unassembled WGS sequence"/>
</dbReference>
<dbReference type="SFLD" id="SFLDG01082">
    <property type="entry name" value="B12-binding_domain_containing"/>
    <property type="match status" value="1"/>
</dbReference>
<dbReference type="Gene3D" id="3.40.50.280">
    <property type="entry name" value="Cobalamin-binding domain"/>
    <property type="match status" value="1"/>
</dbReference>
<dbReference type="InterPro" id="IPR023404">
    <property type="entry name" value="rSAM_horseshoe"/>
</dbReference>
<evidence type="ECO:0000313" key="9">
    <source>
        <dbReference type="Proteomes" id="UP001597059"/>
    </source>
</evidence>
<evidence type="ECO:0000256" key="3">
    <source>
        <dbReference type="ARBA" id="ARBA00022723"/>
    </source>
</evidence>
<keyword evidence="9" id="KW-1185">Reference proteome</keyword>
<dbReference type="SFLD" id="SFLDS00029">
    <property type="entry name" value="Radical_SAM"/>
    <property type="match status" value="1"/>
</dbReference>
<comment type="cofactor">
    <cofactor evidence="1">
        <name>[4Fe-4S] cluster</name>
        <dbReference type="ChEBI" id="CHEBI:49883"/>
    </cofactor>
</comment>
<dbReference type="PROSITE" id="PS51332">
    <property type="entry name" value="B12_BINDING"/>
    <property type="match status" value="1"/>
</dbReference>
<dbReference type="InterPro" id="IPR006158">
    <property type="entry name" value="Cobalamin-bd"/>
</dbReference>
<evidence type="ECO:0000256" key="4">
    <source>
        <dbReference type="ARBA" id="ARBA00023004"/>
    </source>
</evidence>
<dbReference type="Gene3D" id="3.80.30.20">
    <property type="entry name" value="tm_1862 like domain"/>
    <property type="match status" value="1"/>
</dbReference>
<dbReference type="InterPro" id="IPR058240">
    <property type="entry name" value="rSAM_sf"/>
</dbReference>
<keyword evidence="5" id="KW-0411">Iron-sulfur</keyword>
<dbReference type="InterPro" id="IPR036724">
    <property type="entry name" value="Cobalamin-bd_sf"/>
</dbReference>
<evidence type="ECO:0000256" key="2">
    <source>
        <dbReference type="ARBA" id="ARBA00022691"/>
    </source>
</evidence>
<feature type="domain" description="Radical SAM core" evidence="7">
    <location>
        <begin position="350"/>
        <end position="571"/>
    </location>
</feature>
<evidence type="ECO:0000313" key="8">
    <source>
        <dbReference type="EMBL" id="MFD1383283.1"/>
    </source>
</evidence>
<dbReference type="SUPFAM" id="SSF52242">
    <property type="entry name" value="Cobalamin (vitamin B12)-binding domain"/>
    <property type="match status" value="1"/>
</dbReference>
<dbReference type="InterPro" id="IPR006638">
    <property type="entry name" value="Elp3/MiaA/NifB-like_rSAM"/>
</dbReference>
<dbReference type="Pfam" id="PF04055">
    <property type="entry name" value="Radical_SAM"/>
    <property type="match status" value="1"/>
</dbReference>
<dbReference type="SMART" id="SM00729">
    <property type="entry name" value="Elp3"/>
    <property type="match status" value="1"/>
</dbReference>
<reference evidence="9" key="1">
    <citation type="journal article" date="2019" name="Int. J. Syst. Evol. Microbiol.">
        <title>The Global Catalogue of Microorganisms (GCM) 10K type strain sequencing project: providing services to taxonomists for standard genome sequencing and annotation.</title>
        <authorList>
            <consortium name="The Broad Institute Genomics Platform"/>
            <consortium name="The Broad Institute Genome Sequencing Center for Infectious Disease"/>
            <person name="Wu L."/>
            <person name="Ma J."/>
        </authorList>
    </citation>
    <scope>NUCLEOTIDE SEQUENCE [LARGE SCALE GENOMIC DNA]</scope>
    <source>
        <strain evidence="9">JCM 30774</strain>
    </source>
</reference>
<keyword evidence="2" id="KW-0949">S-adenosyl-L-methionine</keyword>
<evidence type="ECO:0000256" key="5">
    <source>
        <dbReference type="ARBA" id="ARBA00023014"/>
    </source>
</evidence>
<dbReference type="PROSITE" id="PS51918">
    <property type="entry name" value="RADICAL_SAM"/>
    <property type="match status" value="1"/>
</dbReference>
<proteinExistence type="predicted"/>
<keyword evidence="3" id="KW-0479">Metal-binding</keyword>
<comment type="caution">
    <text evidence="8">The sequence shown here is derived from an EMBL/GenBank/DDBJ whole genome shotgun (WGS) entry which is preliminary data.</text>
</comment>
<protein>
    <submittedName>
        <fullName evidence="8">B12-binding domain-containing radical SAM protein</fullName>
    </submittedName>
</protein>
<dbReference type="InterPro" id="IPR051198">
    <property type="entry name" value="BchE-like"/>
</dbReference>
<gene>
    <name evidence="8" type="ORF">ACFQ45_07880</name>
</gene>
<name>A0ABW4B168_9GAMM</name>
<dbReference type="PANTHER" id="PTHR43409">
    <property type="entry name" value="ANAEROBIC MAGNESIUM-PROTOPORPHYRIN IX MONOMETHYL ESTER CYCLASE-RELATED"/>
    <property type="match status" value="1"/>
</dbReference>
<accession>A0ABW4B168</accession>
<dbReference type="EMBL" id="JBHTMN010000007">
    <property type="protein sequence ID" value="MFD1383283.1"/>
    <property type="molecule type" value="Genomic_DNA"/>
</dbReference>
<dbReference type="InterPro" id="IPR007197">
    <property type="entry name" value="rSAM"/>
</dbReference>
<evidence type="ECO:0000259" key="7">
    <source>
        <dbReference type="PROSITE" id="PS51918"/>
    </source>
</evidence>
<evidence type="ECO:0000256" key="1">
    <source>
        <dbReference type="ARBA" id="ARBA00001966"/>
    </source>
</evidence>
<sequence length="633" mass="71568">MTQLNTPYPATAYLTGFLRSRGYEAVQRDPAIELFLEMMTGQGLDIMRQHVEENFEQFEDDELPDVIYTFLAEFDRYKLCVEPVIRFLQGKDSSLAMRINSRRFLPEGPAFDAIEQMESVSGDVLTKAFGDLGVQDKAKYLATLFINDLSSVITQGVDPYFEVSRYGERLAAANPTFDDLYDTLMGEPSFSSEILEQLIEVYLEETQPSVIALTVPFPGNVLGALRIAQTCKEINPDIPVVMGGGFVNTELRALKDPRVFEFVDFICLDDGERPFITLLEYFDGQREVDELVRTYFLAEDETGEPFVYFNDNKALHDIPQTEVGAPVYDGLPLTEYLSLCEMLNPMHRIWSDGRWNKLTIAHGCYWKKCSFCDVSLDYIERYDYAGADILVDRIQELIEETGQTGFHFVDEAAPPKALFALAERLIQRGVVISWWGNIRFEKTFTPEKCQLLADSGCIAVSGGLEVASDRLLKLMKKGVSVEQVARVTKGFSDAGILVHAYLMYGFPTQTEQETVDALEMVRQMMSQGCFQSAYWHRFAATIHSPIGIHPEEYGITLAERPETLFAENDVDFFDPTGTDHDMLGNGLRKALYNYMHGIGYDQPMSFWFDQSVSRTTVKKDLISKAFSSLIASS</sequence>
<evidence type="ECO:0000259" key="6">
    <source>
        <dbReference type="PROSITE" id="PS51332"/>
    </source>
</evidence>